<name>A0A4U1CHC3_9SPHI</name>
<keyword evidence="3" id="KW-1185">Reference proteome</keyword>
<dbReference type="OrthoDB" id="9869646at2"/>
<keyword evidence="1" id="KW-0472">Membrane</keyword>
<evidence type="ECO:0000313" key="2">
    <source>
        <dbReference type="EMBL" id="TKC04589.1"/>
    </source>
</evidence>
<organism evidence="2 3">
    <name type="scientific">Pedobacter polaris</name>
    <dbReference type="NCBI Taxonomy" id="2571273"/>
    <lineage>
        <taxon>Bacteria</taxon>
        <taxon>Pseudomonadati</taxon>
        <taxon>Bacteroidota</taxon>
        <taxon>Sphingobacteriia</taxon>
        <taxon>Sphingobacteriales</taxon>
        <taxon>Sphingobacteriaceae</taxon>
        <taxon>Pedobacter</taxon>
    </lineage>
</organism>
<keyword evidence="1" id="KW-0812">Transmembrane</keyword>
<reference evidence="2 3" key="1">
    <citation type="submission" date="2019-04" db="EMBL/GenBank/DDBJ databases">
        <title>Pedobacter sp. RP-3-22 sp. nov., isolated from Arctic soil.</title>
        <authorList>
            <person name="Dahal R.H."/>
            <person name="Kim D.-U."/>
        </authorList>
    </citation>
    <scope>NUCLEOTIDE SEQUENCE [LARGE SCALE GENOMIC DNA]</scope>
    <source>
        <strain evidence="2 3">RP-3-22</strain>
    </source>
</reference>
<comment type="caution">
    <text evidence="2">The sequence shown here is derived from an EMBL/GenBank/DDBJ whole genome shotgun (WGS) entry which is preliminary data.</text>
</comment>
<gene>
    <name evidence="2" type="ORF">FA048_19190</name>
</gene>
<dbReference type="Proteomes" id="UP000309488">
    <property type="component" value="Unassembled WGS sequence"/>
</dbReference>
<feature type="transmembrane region" description="Helical" evidence="1">
    <location>
        <begin position="56"/>
        <end position="80"/>
    </location>
</feature>
<sequence>MLQKSIFIASKVGTSSADSVKNHLKYLEVKVDSLNKIVNETRIGTGFFSDVISQDLYMFSTIIVIVGLISWAFIVGALSIHKRQIVKTINLYVKSEINFIKDLLVEKEKVISKTNFDVKRALCLICHSRDLYSAAVLHGIGALRVFINIEKTPTNIGMDLNMLSLIDSDLNLVKVGDEGIKKHIEILVEELNYIKEKSDVSLHDKIKKITDKCLHLAYTQDLPPEDLMKDKDEKVK</sequence>
<keyword evidence="1" id="KW-1133">Transmembrane helix</keyword>
<protein>
    <submittedName>
        <fullName evidence="2">Uncharacterized protein</fullName>
    </submittedName>
</protein>
<dbReference type="EMBL" id="SWBR01000007">
    <property type="protein sequence ID" value="TKC04589.1"/>
    <property type="molecule type" value="Genomic_DNA"/>
</dbReference>
<accession>A0A4U1CHC3</accession>
<dbReference type="RefSeq" id="WP_136844209.1">
    <property type="nucleotide sequence ID" value="NZ_SWBR01000007.1"/>
</dbReference>
<evidence type="ECO:0000313" key="3">
    <source>
        <dbReference type="Proteomes" id="UP000309488"/>
    </source>
</evidence>
<evidence type="ECO:0000256" key="1">
    <source>
        <dbReference type="SAM" id="Phobius"/>
    </source>
</evidence>
<proteinExistence type="predicted"/>
<dbReference type="AlphaFoldDB" id="A0A4U1CHC3"/>